<keyword evidence="3" id="KW-1185">Reference proteome</keyword>
<reference evidence="2" key="1">
    <citation type="submission" date="2020-10" db="EMBL/GenBank/DDBJ databases">
        <title>Chromosome-scale genome assembly of the Allis shad, Alosa alosa.</title>
        <authorList>
            <person name="Margot Z."/>
            <person name="Christophe K."/>
            <person name="Cabau C."/>
            <person name="Louis A."/>
            <person name="Berthelot C."/>
            <person name="Parey E."/>
            <person name="Roest Crollius H."/>
            <person name="Montfort J."/>
            <person name="Robinson-Rechavi M."/>
            <person name="Bucao C."/>
            <person name="Bouchez O."/>
            <person name="Gislard M."/>
            <person name="Lluch J."/>
            <person name="Milhes M."/>
            <person name="Lampietro C."/>
            <person name="Lopez Roques C."/>
            <person name="Donnadieu C."/>
            <person name="Braasch I."/>
            <person name="Desvignes T."/>
            <person name="Postlethwait J."/>
            <person name="Bobe J."/>
            <person name="Guiguen Y."/>
        </authorList>
    </citation>
    <scope>NUCLEOTIDE SEQUENCE</scope>
    <source>
        <strain evidence="2">M-15738</strain>
        <tissue evidence="2">Blood</tissue>
    </source>
</reference>
<evidence type="ECO:0000313" key="2">
    <source>
        <dbReference type="EMBL" id="KAG5260799.1"/>
    </source>
</evidence>
<accession>A0AAV6FE75</accession>
<dbReference type="Proteomes" id="UP000823561">
    <property type="component" value="Chromosome 24"/>
</dbReference>
<feature type="compositionally biased region" description="Basic and acidic residues" evidence="1">
    <location>
        <begin position="27"/>
        <end position="41"/>
    </location>
</feature>
<comment type="caution">
    <text evidence="2">The sequence shown here is derived from an EMBL/GenBank/DDBJ whole genome shotgun (WGS) entry which is preliminary data.</text>
</comment>
<feature type="region of interest" description="Disordered" evidence="1">
    <location>
        <begin position="1"/>
        <end position="47"/>
    </location>
</feature>
<organism evidence="2 3">
    <name type="scientific">Alosa alosa</name>
    <name type="common">allis shad</name>
    <dbReference type="NCBI Taxonomy" id="278164"/>
    <lineage>
        <taxon>Eukaryota</taxon>
        <taxon>Metazoa</taxon>
        <taxon>Chordata</taxon>
        <taxon>Craniata</taxon>
        <taxon>Vertebrata</taxon>
        <taxon>Euteleostomi</taxon>
        <taxon>Actinopterygii</taxon>
        <taxon>Neopterygii</taxon>
        <taxon>Teleostei</taxon>
        <taxon>Clupei</taxon>
        <taxon>Clupeiformes</taxon>
        <taxon>Clupeoidei</taxon>
        <taxon>Clupeidae</taxon>
        <taxon>Alosa</taxon>
    </lineage>
</organism>
<dbReference type="EMBL" id="JADWDJ010000024">
    <property type="protein sequence ID" value="KAG5260799.1"/>
    <property type="molecule type" value="Genomic_DNA"/>
</dbReference>
<evidence type="ECO:0000313" key="3">
    <source>
        <dbReference type="Proteomes" id="UP000823561"/>
    </source>
</evidence>
<dbReference type="AlphaFoldDB" id="A0AAV6FE75"/>
<proteinExistence type="predicted"/>
<sequence>MASLLQSLSNCSATRRGDGGRGNGGGGRDDCSDGGRGDGRHGRLGTTSFLSWGNCCRGGGRADCSRDGDSGDGEQSLLWGFIQKALLLFPLQSHLD</sequence>
<name>A0AAV6FE75_9TELE</name>
<feature type="compositionally biased region" description="Polar residues" evidence="1">
    <location>
        <begin position="1"/>
        <end position="13"/>
    </location>
</feature>
<gene>
    <name evidence="2" type="ORF">AALO_G00296720</name>
</gene>
<protein>
    <submittedName>
        <fullName evidence="2">Uncharacterized protein</fullName>
    </submittedName>
</protein>
<evidence type="ECO:0000256" key="1">
    <source>
        <dbReference type="SAM" id="MobiDB-lite"/>
    </source>
</evidence>